<dbReference type="EMBL" id="LC380399">
    <property type="protein sequence ID" value="BBE36297.1"/>
    <property type="molecule type" value="Genomic_DNA"/>
</dbReference>
<evidence type="ECO:0000313" key="4">
    <source>
        <dbReference type="EMBL" id="BBE36267.1"/>
    </source>
</evidence>
<sequence length="217" mass="24829">MNTYKRSEIIVNKLYRKFLKRVLDFVLSLVGIILLSPVLVIVSVVGGIFLKGNPFFLQERPGKNGKIFKLIKFRTMSNEKDDNGNLLPADERLIPYGKFLRSTSIDELPELFNILKGDMAIVGPRPLLPKYLPLYNSEQKRRHDILPGLTGYAQVHGRNDIDWSKRLALDVWYVDNCSFVLDCKIFIKTVLVIFKRDGITSTNAGQTFMTEFKGDEN</sequence>
<evidence type="ECO:0000256" key="2">
    <source>
        <dbReference type="SAM" id="Phobius"/>
    </source>
</evidence>
<evidence type="ECO:0000259" key="3">
    <source>
        <dbReference type="Pfam" id="PF02397"/>
    </source>
</evidence>
<accession>A0A2Z6FYQ7</accession>
<keyword evidence="2" id="KW-1133">Transmembrane helix</keyword>
<feature type="transmembrane region" description="Helical" evidence="2">
    <location>
        <begin position="21"/>
        <end position="50"/>
    </location>
</feature>
<dbReference type="GO" id="GO:0016780">
    <property type="term" value="F:phosphotransferase activity, for other substituted phosphate groups"/>
    <property type="evidence" value="ECO:0007669"/>
    <property type="project" value="TreeGrafter"/>
</dbReference>
<keyword evidence="4" id="KW-0808">Transferase</keyword>
<name>A0A2Z6FYQ7_ERYRH</name>
<proteinExistence type="inferred from homology"/>
<dbReference type="Pfam" id="PF02397">
    <property type="entry name" value="Bac_transf"/>
    <property type="match status" value="1"/>
</dbReference>
<evidence type="ECO:0000256" key="1">
    <source>
        <dbReference type="ARBA" id="ARBA00006464"/>
    </source>
</evidence>
<organism evidence="4">
    <name type="scientific">Erysipelothrix rhusiopathiae</name>
    <dbReference type="NCBI Taxonomy" id="1648"/>
    <lineage>
        <taxon>Bacteria</taxon>
        <taxon>Bacillati</taxon>
        <taxon>Bacillota</taxon>
        <taxon>Erysipelotrichia</taxon>
        <taxon>Erysipelotrichales</taxon>
        <taxon>Erysipelotrichaceae</taxon>
        <taxon>Erysipelothrix</taxon>
    </lineage>
</organism>
<keyword evidence="2" id="KW-0812">Transmembrane</keyword>
<dbReference type="EMBL" id="LC380403">
    <property type="protein sequence ID" value="BBE36349.1"/>
    <property type="molecule type" value="Genomic_DNA"/>
</dbReference>
<dbReference type="EMBL" id="LC380404">
    <property type="protein sequence ID" value="BBE36366.1"/>
    <property type="molecule type" value="Genomic_DNA"/>
</dbReference>
<comment type="similarity">
    <text evidence="1">Belongs to the bacterial sugar transferase family.</text>
</comment>
<reference evidence="4" key="1">
    <citation type="journal article" date="2018" name="Infect. Immun.">
        <title>Identification of the Chromosomal Region Essential for Serovar-Specific Antigen and Virulence of Serovar 1 and 2 Strains of Erysipelothrix rhusiopathiae.</title>
        <authorList>
            <person name="Ogawa Y."/>
            <person name="Shiraiwa K."/>
            <person name="Nishikawa S."/>
            <person name="Eguchi M."/>
            <person name="Shimoji Y."/>
        </authorList>
    </citation>
    <scope>NUCLEOTIDE SEQUENCE</scope>
    <source>
        <strain evidence="8">Ishikawa 02-26</strain>
        <strain evidence="7">Nagano 11-1</strain>
        <strain evidence="5">Nagano 11-2</strain>
        <strain evidence="6">SE-9</strain>
        <strain evidence="4">Tochigi-20</strain>
    </source>
</reference>
<dbReference type="InterPro" id="IPR003362">
    <property type="entry name" value="Bact_transf"/>
</dbReference>
<evidence type="ECO:0000313" key="8">
    <source>
        <dbReference type="EMBL" id="BBE36366.1"/>
    </source>
</evidence>
<dbReference type="EMBL" id="LC380398">
    <property type="protein sequence ID" value="BBE36281.1"/>
    <property type="molecule type" value="Genomic_DNA"/>
</dbReference>
<dbReference type="AlphaFoldDB" id="A0A2Z6FYQ7"/>
<keyword evidence="2" id="KW-0472">Membrane</keyword>
<dbReference type="PANTHER" id="PTHR30576">
    <property type="entry name" value="COLANIC BIOSYNTHESIS UDP-GLUCOSE LIPID CARRIER TRANSFERASE"/>
    <property type="match status" value="1"/>
</dbReference>
<dbReference type="PANTHER" id="PTHR30576:SF8">
    <property type="entry name" value="UNDECAPRENYL-PHOSPHATE GALACTOSE PHOSPHOTRANSFERASE"/>
    <property type="match status" value="1"/>
</dbReference>
<protein>
    <submittedName>
        <fullName evidence="4">Sugar transferase</fullName>
    </submittedName>
</protein>
<evidence type="ECO:0000313" key="6">
    <source>
        <dbReference type="EMBL" id="BBE36297.1"/>
    </source>
</evidence>
<feature type="domain" description="Bacterial sugar transferase" evidence="3">
    <location>
        <begin position="20"/>
        <end position="195"/>
    </location>
</feature>
<evidence type="ECO:0000313" key="5">
    <source>
        <dbReference type="EMBL" id="BBE36281.1"/>
    </source>
</evidence>
<evidence type="ECO:0000313" key="7">
    <source>
        <dbReference type="EMBL" id="BBE36349.1"/>
    </source>
</evidence>
<dbReference type="EMBL" id="LC380397">
    <property type="protein sequence ID" value="BBE36267.1"/>
    <property type="molecule type" value="Genomic_DNA"/>
</dbReference>